<keyword evidence="6" id="KW-0406">Ion transport</keyword>
<dbReference type="SUPFAM" id="SSF53850">
    <property type="entry name" value="Periplasmic binding protein-like II"/>
    <property type="match status" value="1"/>
</dbReference>
<dbReference type="GO" id="GO:0005886">
    <property type="term" value="C:plasma membrane"/>
    <property type="evidence" value="ECO:0007669"/>
    <property type="project" value="UniProtKB-SubCell"/>
</dbReference>
<evidence type="ECO:0000259" key="13">
    <source>
        <dbReference type="SMART" id="SM00918"/>
    </source>
</evidence>
<keyword evidence="7 12" id="KW-0472">Membrane</keyword>
<dbReference type="EMBL" id="VSRR010000350">
    <property type="protein sequence ID" value="MPC14416.1"/>
    <property type="molecule type" value="Genomic_DNA"/>
</dbReference>
<organism evidence="14 15">
    <name type="scientific">Portunus trituberculatus</name>
    <name type="common">Swimming crab</name>
    <name type="synonym">Neptunus trituberculatus</name>
    <dbReference type="NCBI Taxonomy" id="210409"/>
    <lineage>
        <taxon>Eukaryota</taxon>
        <taxon>Metazoa</taxon>
        <taxon>Ecdysozoa</taxon>
        <taxon>Arthropoda</taxon>
        <taxon>Crustacea</taxon>
        <taxon>Multicrustacea</taxon>
        <taxon>Malacostraca</taxon>
        <taxon>Eumalacostraca</taxon>
        <taxon>Eucarida</taxon>
        <taxon>Decapoda</taxon>
        <taxon>Pleocyemata</taxon>
        <taxon>Brachyura</taxon>
        <taxon>Eubrachyura</taxon>
        <taxon>Portunoidea</taxon>
        <taxon>Portunidae</taxon>
        <taxon>Portuninae</taxon>
        <taxon>Portunus</taxon>
    </lineage>
</organism>
<evidence type="ECO:0000313" key="14">
    <source>
        <dbReference type="EMBL" id="MPC14416.1"/>
    </source>
</evidence>
<dbReference type="InterPro" id="IPR019594">
    <property type="entry name" value="Glu/Gly-bd"/>
</dbReference>
<keyword evidence="15" id="KW-1185">Reference proteome</keyword>
<evidence type="ECO:0000256" key="8">
    <source>
        <dbReference type="ARBA" id="ARBA00023170"/>
    </source>
</evidence>
<evidence type="ECO:0000256" key="4">
    <source>
        <dbReference type="ARBA" id="ARBA00022692"/>
    </source>
</evidence>
<dbReference type="InterPro" id="IPR052192">
    <property type="entry name" value="Insect_Ionotropic_Sensory_Rcpt"/>
</dbReference>
<evidence type="ECO:0000256" key="5">
    <source>
        <dbReference type="ARBA" id="ARBA00022989"/>
    </source>
</evidence>
<dbReference type="AlphaFoldDB" id="A0A5B7D1Q2"/>
<reference evidence="14 15" key="1">
    <citation type="submission" date="2019-05" db="EMBL/GenBank/DDBJ databases">
        <title>Another draft genome of Portunus trituberculatus and its Hox gene families provides insights of decapod evolution.</title>
        <authorList>
            <person name="Jeong J.-H."/>
            <person name="Song I."/>
            <person name="Kim S."/>
            <person name="Choi T."/>
            <person name="Kim D."/>
            <person name="Ryu S."/>
            <person name="Kim W."/>
        </authorList>
    </citation>
    <scope>NUCLEOTIDE SEQUENCE [LARGE SCALE GENOMIC DNA]</scope>
    <source>
        <tissue evidence="14">Muscle</tissue>
    </source>
</reference>
<evidence type="ECO:0000313" key="15">
    <source>
        <dbReference type="Proteomes" id="UP000324222"/>
    </source>
</evidence>
<dbReference type="Proteomes" id="UP000324222">
    <property type="component" value="Unassembled WGS sequence"/>
</dbReference>
<dbReference type="GO" id="GO:0015276">
    <property type="term" value="F:ligand-gated monoatomic ion channel activity"/>
    <property type="evidence" value="ECO:0007669"/>
    <property type="project" value="InterPro"/>
</dbReference>
<keyword evidence="9" id="KW-0325">Glycoprotein</keyword>
<comment type="caution">
    <text evidence="14">The sequence shown here is derived from an EMBL/GenBank/DDBJ whole genome shotgun (WGS) entry which is preliminary data.</text>
</comment>
<dbReference type="Gene3D" id="3.40.190.10">
    <property type="entry name" value="Periplasmic binding protein-like II"/>
    <property type="match status" value="1"/>
</dbReference>
<sequence>MSDARSLESVAWRGKLCRGYILLLTNHTTLHAFMSQPDGLWDFKGKFVVVGVSREELQELASSRKGVKTEHFIGIVKQGRKVGQWAVYTSILYRSGPGNLHRVATWSNTLRNSLSSSNLVDSHVAQFADHLKDLFGIPLKVVTFEFEPSVLYYRDSSGKVEFPFGIDIEVVNALARTLNFTIIFEEPPKGELWGVEGDDGEWTGMVGRLARGEADIGVANLFLTLTRLGAVDYSAPYDAEVSCFLVRSDPAVPRWMSLVLPFQFTTWGAILVGVLVTGVFLYVFAVAAYCSNLTAFLTVTHRPQGINTIRSLHAAHMEVSGLGSFFKGALASAVDPYLQGLAKRFVPYQELDLVWNQVKEGHAAYLHNRQFLEFVIATQFTSTKGESSMRIMKECFAPYSIAMALQRNSPLKKKFDHVISWMLASGLVRHWFLESLRLSRKCSCWGRFIHTETLKSRNIPRHSASLGSPEHRHLS</sequence>
<keyword evidence="3" id="KW-1003">Cell membrane</keyword>
<dbReference type="Pfam" id="PF10613">
    <property type="entry name" value="Lig_chan-Glu_bd"/>
    <property type="match status" value="1"/>
</dbReference>
<feature type="domain" description="Ionotropic glutamate receptor L-glutamate and glycine-binding" evidence="13">
    <location>
        <begin position="149"/>
        <end position="211"/>
    </location>
</feature>
<dbReference type="SMART" id="SM00918">
    <property type="entry name" value="Lig_chan-Glu_bd"/>
    <property type="match status" value="1"/>
</dbReference>
<name>A0A5B7D1Q2_PORTR</name>
<keyword evidence="5 12" id="KW-1133">Transmembrane helix</keyword>
<keyword evidence="10" id="KW-1071">Ligand-gated ion channel</keyword>
<accession>A0A5B7D1Q2</accession>
<evidence type="ECO:0000256" key="7">
    <source>
        <dbReference type="ARBA" id="ARBA00023136"/>
    </source>
</evidence>
<evidence type="ECO:0000256" key="9">
    <source>
        <dbReference type="ARBA" id="ARBA00023180"/>
    </source>
</evidence>
<dbReference type="PANTHER" id="PTHR42643">
    <property type="entry name" value="IONOTROPIC RECEPTOR 20A-RELATED"/>
    <property type="match status" value="1"/>
</dbReference>
<evidence type="ECO:0000256" key="6">
    <source>
        <dbReference type="ARBA" id="ARBA00023065"/>
    </source>
</evidence>
<evidence type="ECO:0000256" key="3">
    <source>
        <dbReference type="ARBA" id="ARBA00022475"/>
    </source>
</evidence>
<dbReference type="PANTHER" id="PTHR42643:SF24">
    <property type="entry name" value="IONOTROPIC RECEPTOR 60A"/>
    <property type="match status" value="1"/>
</dbReference>
<comment type="subcellular location">
    <subcellularLocation>
        <location evidence="1">Cell membrane</location>
        <topology evidence="1">Multi-pass membrane protein</topology>
    </subcellularLocation>
</comment>
<evidence type="ECO:0000256" key="12">
    <source>
        <dbReference type="SAM" id="Phobius"/>
    </source>
</evidence>
<keyword evidence="8 14" id="KW-0675">Receptor</keyword>
<keyword evidence="4 12" id="KW-0812">Transmembrane</keyword>
<keyword evidence="11" id="KW-0407">Ion channel</keyword>
<protein>
    <submittedName>
        <fullName evidence="14">Glutamate receptor ionotropic, delta-1</fullName>
    </submittedName>
</protein>
<gene>
    <name evidence="14" type="primary">GRID1_6</name>
    <name evidence="14" type="ORF">E2C01_007182</name>
</gene>
<evidence type="ECO:0000256" key="10">
    <source>
        <dbReference type="ARBA" id="ARBA00023286"/>
    </source>
</evidence>
<evidence type="ECO:0000256" key="1">
    <source>
        <dbReference type="ARBA" id="ARBA00004651"/>
    </source>
</evidence>
<feature type="transmembrane region" description="Helical" evidence="12">
    <location>
        <begin position="264"/>
        <end position="289"/>
    </location>
</feature>
<proteinExistence type="predicted"/>
<evidence type="ECO:0000256" key="2">
    <source>
        <dbReference type="ARBA" id="ARBA00022448"/>
    </source>
</evidence>
<evidence type="ECO:0000256" key="11">
    <source>
        <dbReference type="ARBA" id="ARBA00023303"/>
    </source>
</evidence>
<keyword evidence="2" id="KW-0813">Transport</keyword>
<dbReference type="OrthoDB" id="5984008at2759"/>